<organism evidence="1 2">
    <name type="scientific">Microvirga vignae</name>
    <dbReference type="NCBI Taxonomy" id="1225564"/>
    <lineage>
        <taxon>Bacteria</taxon>
        <taxon>Pseudomonadati</taxon>
        <taxon>Pseudomonadota</taxon>
        <taxon>Alphaproteobacteria</taxon>
        <taxon>Hyphomicrobiales</taxon>
        <taxon>Methylobacteriaceae</taxon>
        <taxon>Microvirga</taxon>
    </lineage>
</organism>
<dbReference type="STRING" id="1225564.AA309_26540"/>
<evidence type="ECO:0000313" key="2">
    <source>
        <dbReference type="Proteomes" id="UP000035489"/>
    </source>
</evidence>
<dbReference type="OrthoDB" id="7220345at2"/>
<evidence type="ECO:0000313" key="1">
    <source>
        <dbReference type="EMBL" id="KLK90292.1"/>
    </source>
</evidence>
<gene>
    <name evidence="1" type="ORF">AA309_26540</name>
</gene>
<dbReference type="RefSeq" id="WP_047192034.1">
    <property type="nucleotide sequence ID" value="NZ_LCYG01000089.1"/>
</dbReference>
<reference evidence="1 2" key="1">
    <citation type="submission" date="2015-05" db="EMBL/GenBank/DDBJ databases">
        <title>Draft genome sequence of Microvirga vignae strain BR3299, a novel nitrogen fixing bacteria isolated from Brazil semi-aired region.</title>
        <authorList>
            <person name="Zilli J.E."/>
            <person name="Passos S.R."/>
            <person name="Leite J."/>
            <person name="Baldani J.I."/>
            <person name="Xavier G.R."/>
            <person name="Rumjaneck N.G."/>
            <person name="Simoes-Araujo J.L."/>
        </authorList>
    </citation>
    <scope>NUCLEOTIDE SEQUENCE [LARGE SCALE GENOMIC DNA]</scope>
    <source>
        <strain evidence="1 2">BR3299</strain>
    </source>
</reference>
<keyword evidence="2" id="KW-1185">Reference proteome</keyword>
<dbReference type="Proteomes" id="UP000035489">
    <property type="component" value="Unassembled WGS sequence"/>
</dbReference>
<comment type="caution">
    <text evidence="1">The sequence shown here is derived from an EMBL/GenBank/DDBJ whole genome shotgun (WGS) entry which is preliminary data.</text>
</comment>
<protein>
    <submittedName>
        <fullName evidence="1">Uncharacterized protein</fullName>
    </submittedName>
</protein>
<sequence length="83" mass="9195">MARQTALPPSLPPRLISREAAAAYVSVSPGKFDQMVEDGRMPRPRILDRRKAWDVRALDSAVDQLPVDGESFVDDTWSDIDAA</sequence>
<dbReference type="AlphaFoldDB" id="A0A0H1RCI8"/>
<dbReference type="PATRIC" id="fig|1225564.3.peg.6900"/>
<accession>A0A0H1RCI8</accession>
<proteinExistence type="predicted"/>
<name>A0A0H1RCI8_9HYPH</name>
<dbReference type="EMBL" id="LCYG01000089">
    <property type="protein sequence ID" value="KLK90292.1"/>
    <property type="molecule type" value="Genomic_DNA"/>
</dbReference>